<comment type="caution">
    <text evidence="2">The sequence shown here is derived from an EMBL/GenBank/DDBJ whole genome shotgun (WGS) entry which is preliminary data.</text>
</comment>
<keyword evidence="1" id="KW-0472">Membrane</keyword>
<dbReference type="Proteomes" id="UP001055025">
    <property type="component" value="Unassembled WGS sequence"/>
</dbReference>
<reference evidence="2" key="1">
    <citation type="journal article" date="2022" name="Int. J. Syst. Evol. Microbiol.">
        <title>Granulimonas faecalis gen. nov., sp. nov., and Leptogranulimonas caecicola gen. nov., sp. nov., novel lactate-producing Atopobiaceae bacteria isolated from mouse intestines, and an emended description of the family Atopobiaceae.</title>
        <authorList>
            <person name="Morinaga K."/>
            <person name="Kusada H."/>
            <person name="Sakamoto S."/>
            <person name="Murakami T."/>
            <person name="Toyoda A."/>
            <person name="Mori H."/>
            <person name="Meng X.Y."/>
            <person name="Takashino M."/>
            <person name="Murotomi K."/>
            <person name="Tamaki H."/>
        </authorList>
    </citation>
    <scope>NUCLEOTIDE SEQUENCE</scope>
    <source>
        <strain evidence="2">OPF53</strain>
    </source>
</reference>
<gene>
    <name evidence="2" type="ORF">ATOP_18440</name>
</gene>
<keyword evidence="3" id="KW-1185">Reference proteome</keyword>
<dbReference type="AlphaFoldDB" id="A0AAV5B7K2"/>
<accession>A0AAV5B7K2</accession>
<keyword evidence="1" id="KW-0812">Transmembrane</keyword>
<sequence>MKTVDREYATAGEAVRFSVCVTAPSNLDAFERYPLTLLDQPDAGLAIDVSSVQVSVSGKQVESGFEVVGSDGSVTVLIDDVKAFGVESNGEISISYSAVGERPGSYENCVCAFYPENPEDVATSRTKESAVSVDFADPEMPKTKSLSAIRLGNILKTGDDDITWAPAVSSVALTALLVALFAKFASKGRRG</sequence>
<keyword evidence="1" id="KW-1133">Transmembrane helix</keyword>
<evidence type="ECO:0000313" key="3">
    <source>
        <dbReference type="Proteomes" id="UP001055025"/>
    </source>
</evidence>
<dbReference type="EMBL" id="BQKC01000002">
    <property type="protein sequence ID" value="GJM56189.1"/>
    <property type="molecule type" value="Genomic_DNA"/>
</dbReference>
<name>A0AAV5B7K2_9ACTN</name>
<protein>
    <submittedName>
        <fullName evidence="2">Uncharacterized protein</fullName>
    </submittedName>
</protein>
<dbReference type="Gene3D" id="2.60.40.740">
    <property type="match status" value="1"/>
</dbReference>
<feature type="transmembrane region" description="Helical" evidence="1">
    <location>
        <begin position="164"/>
        <end position="185"/>
    </location>
</feature>
<evidence type="ECO:0000256" key="1">
    <source>
        <dbReference type="SAM" id="Phobius"/>
    </source>
</evidence>
<organism evidence="2 3">
    <name type="scientific">Granulimonas faecalis</name>
    <dbReference type="NCBI Taxonomy" id="2894155"/>
    <lineage>
        <taxon>Bacteria</taxon>
        <taxon>Bacillati</taxon>
        <taxon>Actinomycetota</taxon>
        <taxon>Coriobacteriia</taxon>
        <taxon>Coriobacteriales</taxon>
        <taxon>Kribbibacteriaceae</taxon>
        <taxon>Granulimonas</taxon>
    </lineage>
</organism>
<evidence type="ECO:0000313" key="2">
    <source>
        <dbReference type="EMBL" id="GJM56189.1"/>
    </source>
</evidence>
<proteinExistence type="predicted"/>